<evidence type="ECO:0000259" key="15">
    <source>
        <dbReference type="PROSITE" id="PS50887"/>
    </source>
</evidence>
<dbReference type="PROSITE" id="PS50112">
    <property type="entry name" value="PAS"/>
    <property type="match status" value="5"/>
</dbReference>
<evidence type="ECO:0000259" key="13">
    <source>
        <dbReference type="PROSITE" id="PS50113"/>
    </source>
</evidence>
<evidence type="ECO:0000313" key="17">
    <source>
        <dbReference type="Proteomes" id="UP000192761"/>
    </source>
</evidence>
<dbReference type="InterPro" id="IPR000014">
    <property type="entry name" value="PAS"/>
</dbReference>
<dbReference type="GO" id="GO:0006355">
    <property type="term" value="P:regulation of DNA-templated transcription"/>
    <property type="evidence" value="ECO:0007669"/>
    <property type="project" value="InterPro"/>
</dbReference>
<dbReference type="PROSITE" id="PS50887">
    <property type="entry name" value="GGDEF"/>
    <property type="match status" value="1"/>
</dbReference>
<evidence type="ECO:0000256" key="10">
    <source>
        <dbReference type="ARBA" id="ARBA00023136"/>
    </source>
</evidence>
<dbReference type="Pfam" id="PF08448">
    <property type="entry name" value="PAS_4"/>
    <property type="match status" value="1"/>
</dbReference>
<dbReference type="SMART" id="SM00091">
    <property type="entry name" value="PAS"/>
    <property type="match status" value="6"/>
</dbReference>
<keyword evidence="3" id="KW-0808">Transferase</keyword>
<dbReference type="Pfam" id="PF00563">
    <property type="entry name" value="EAL"/>
    <property type="match status" value="1"/>
</dbReference>
<feature type="domain" description="GGDEF" evidence="15">
    <location>
        <begin position="978"/>
        <end position="1111"/>
    </location>
</feature>
<keyword evidence="10 11" id="KW-0472">Membrane</keyword>
<evidence type="ECO:0000259" key="12">
    <source>
        <dbReference type="PROSITE" id="PS50112"/>
    </source>
</evidence>
<comment type="subcellular location">
    <subcellularLocation>
        <location evidence="1">Membrane</location>
        <topology evidence="1">Multi-pass membrane protein</topology>
    </subcellularLocation>
</comment>
<keyword evidence="7" id="KW-0067">ATP-binding</keyword>
<keyword evidence="17" id="KW-1185">Reference proteome</keyword>
<dbReference type="NCBIfam" id="TIGR00229">
    <property type="entry name" value="sensory_box"/>
    <property type="match status" value="6"/>
</dbReference>
<dbReference type="InterPro" id="IPR013656">
    <property type="entry name" value="PAS_4"/>
</dbReference>
<feature type="domain" description="PAS" evidence="12">
    <location>
        <begin position="452"/>
        <end position="524"/>
    </location>
</feature>
<accession>A0A1W1Y135</accession>
<dbReference type="PROSITE" id="PS50883">
    <property type="entry name" value="EAL"/>
    <property type="match status" value="1"/>
</dbReference>
<dbReference type="PANTHER" id="PTHR44757">
    <property type="entry name" value="DIGUANYLATE CYCLASE DGCP"/>
    <property type="match status" value="1"/>
</dbReference>
<dbReference type="GO" id="GO:0000160">
    <property type="term" value="P:phosphorelay signal transduction system"/>
    <property type="evidence" value="ECO:0007669"/>
    <property type="project" value="UniProtKB-KW"/>
</dbReference>
<dbReference type="Gene3D" id="3.30.70.270">
    <property type="match status" value="1"/>
</dbReference>
<dbReference type="InterPro" id="IPR035919">
    <property type="entry name" value="EAL_sf"/>
</dbReference>
<dbReference type="InterPro" id="IPR052155">
    <property type="entry name" value="Biofilm_reg_signaling"/>
</dbReference>
<keyword evidence="4 11" id="KW-0812">Transmembrane</keyword>
<dbReference type="InterPro" id="IPR029787">
    <property type="entry name" value="Nucleotide_cyclase"/>
</dbReference>
<feature type="domain" description="PAS" evidence="12">
    <location>
        <begin position="821"/>
        <end position="867"/>
    </location>
</feature>
<protein>
    <submittedName>
        <fullName evidence="16">PAS domain S-box-containing protein/diguanylate cyclase (GGDEF) domain-containing protein</fullName>
    </submittedName>
</protein>
<dbReference type="SUPFAM" id="SSF141868">
    <property type="entry name" value="EAL domain-like"/>
    <property type="match status" value="1"/>
</dbReference>
<dbReference type="GO" id="GO:0016020">
    <property type="term" value="C:membrane"/>
    <property type="evidence" value="ECO:0007669"/>
    <property type="project" value="UniProtKB-SubCell"/>
</dbReference>
<dbReference type="Pfam" id="PF08447">
    <property type="entry name" value="PAS_3"/>
    <property type="match status" value="3"/>
</dbReference>
<dbReference type="Gene3D" id="3.20.20.450">
    <property type="entry name" value="EAL domain"/>
    <property type="match status" value="1"/>
</dbReference>
<dbReference type="FunFam" id="3.30.70.270:FF:000001">
    <property type="entry name" value="Diguanylate cyclase domain protein"/>
    <property type="match status" value="1"/>
</dbReference>
<dbReference type="PROSITE" id="PS50113">
    <property type="entry name" value="PAC"/>
    <property type="match status" value="5"/>
</dbReference>
<feature type="domain" description="PAS" evidence="12">
    <location>
        <begin position="695"/>
        <end position="767"/>
    </location>
</feature>
<name>A0A1W1Y135_9NEIS</name>
<dbReference type="PANTHER" id="PTHR44757:SF2">
    <property type="entry name" value="BIOFILM ARCHITECTURE MAINTENANCE PROTEIN MBAA"/>
    <property type="match status" value="1"/>
</dbReference>
<dbReference type="Gene3D" id="3.30.450.20">
    <property type="entry name" value="PAS domain"/>
    <property type="match status" value="6"/>
</dbReference>
<dbReference type="Gene3D" id="1.20.120.620">
    <property type="entry name" value="Backbone structure of the membrane domain of e. Coli histidine kinase receptor kdpd"/>
    <property type="match status" value="1"/>
</dbReference>
<evidence type="ECO:0000256" key="9">
    <source>
        <dbReference type="ARBA" id="ARBA00023012"/>
    </source>
</evidence>
<evidence type="ECO:0000256" key="1">
    <source>
        <dbReference type="ARBA" id="ARBA00004141"/>
    </source>
</evidence>
<dbReference type="InterPro" id="IPR013655">
    <property type="entry name" value="PAS_fold_3"/>
</dbReference>
<dbReference type="Gene3D" id="2.10.70.100">
    <property type="match status" value="2"/>
</dbReference>
<dbReference type="Pfam" id="PF13493">
    <property type="entry name" value="DUF4118"/>
    <property type="match status" value="1"/>
</dbReference>
<evidence type="ECO:0000256" key="4">
    <source>
        <dbReference type="ARBA" id="ARBA00022692"/>
    </source>
</evidence>
<sequence>MQGMSRHHYIKTVTLAYLLLSLVWILCSDALLVAVSNQEWLVRLSSIKGLFFVLASSVAIYLALRSVPAATPLIVALRPASPRRRWSPLLVHCLVATLLVACMLALRVVLPTGSEVGPLMVLYVLPIVLSAAFGGLWPGLLATVLAAAGVDWLAEPHLHSAASAAHDRFQWALLLGNGLAISLLCEQMRASRHALQQQQQLLSAVVAGTTDAIFIKDVQGRYQMVNQAAADFAGKTIGDILGRDDNALFDAESARVLRELDLDVMQQGQVRTHEEHLTMSDGRTMTFLVTKGPVHDSDGRVAGLFGISRDITAQVRAQAELEGSERALREAQTIAGIGHWEWDVATDTHRWSAQIYRLYGRDPALGPAGYPEVAGYFEPDSWAELQAAVEQALRDGIPYEVDAEVVRSDGSHCWITARGEAVCDAAGRTVLLHGTVQDITERKLALLQLARSEERLQRIVDAASDGFWDWNVISGHVYRSPRYYELFGQPASADQGDLGFFLKLMHPDDVTPMLAAMERHLAGETPTLEQDYRIRHPEKGERWIWARGRAVARDASGRATRLVGTVSDITERKQADDHFRMVLNEAGDAVWITDQQGRYEYANEAACRLTGHSLDQLQDMRIPDLIAPTDLPRLPEHLSKLARVPSLRQEWLLARADGSSIAVDLTTAHMHDGRYMAFGRDLSEQRRAAQILREREAQLARVLDGSDQGYWDWNLRSNVFSVSTRFETMLGYEAGEMRLQPENWPRYLHPDDYGPTMEALQRHFEGETPYFQAEFRALTKQGSWCWLLSRGRVVERDEEGKPLTMSGTHTDINERKKHEEAQRSANAVFRSSYEGIMIVGTDRRISQINPAFSRITGYSEAEAIGQSPRMLSSGQHGPQFYETMWQSIQANDFWRGEIWNRRKNGEVYAELLSISVVRDAQGRVQQYIGVFADISQIKAHEAELDRVAHYDALTGLPNRRLLADRLQQSILRSSRSGKSSAIAFLDLDGFKAINDRHGHNTGDALLIGVAEHLKEVLRADDTLARLGGDEFVLILSEVHSPEECTLILERVLQAAAMPVAIDGLTLTVSASIGVSLYPADNADADTLLRHADQAMYLAKEAGKNRFQLFDPESDRKAQTRRKQLEQLAQALVHDQFVLYYQPKVDLLNGDIIGAEALLRWQHPERGVLAPGEFLPQLHGSELEREFGEWVIERSLAQIAYWQSMGLSITVSSNISANHLLQPGFYDYLAQALRRYPALPPQLLELEVLESAAISDMQQAIDILGRCKRLGIRFALDDFGTGYSSLTYLRKLPIDTLKIDQSFVRDMLVDHDDLGIVESVVQLAKVFGREVIAEGVETAEHGAALRALGCRQAQGYGIARPMPAGQFPLWCTQWRKQPRQGWAFTADATEPS</sequence>
<gene>
    <name evidence="16" type="ORF">SAMN02745857_04215</name>
</gene>
<keyword evidence="5" id="KW-0547">Nucleotide-binding</keyword>
<evidence type="ECO:0000256" key="11">
    <source>
        <dbReference type="SAM" id="Phobius"/>
    </source>
</evidence>
<dbReference type="NCBIfam" id="TIGR00254">
    <property type="entry name" value="GGDEF"/>
    <property type="match status" value="1"/>
</dbReference>
<dbReference type="Pfam" id="PF00990">
    <property type="entry name" value="GGDEF"/>
    <property type="match status" value="1"/>
</dbReference>
<keyword evidence="6" id="KW-0418">Kinase</keyword>
<feature type="domain" description="PAC" evidence="13">
    <location>
        <begin position="894"/>
        <end position="946"/>
    </location>
</feature>
<keyword evidence="9" id="KW-0902">Two-component regulatory system</keyword>
<evidence type="ECO:0000256" key="5">
    <source>
        <dbReference type="ARBA" id="ARBA00022741"/>
    </source>
</evidence>
<dbReference type="CDD" id="cd00130">
    <property type="entry name" value="PAS"/>
    <property type="match status" value="6"/>
</dbReference>
<evidence type="ECO:0000256" key="2">
    <source>
        <dbReference type="ARBA" id="ARBA00022553"/>
    </source>
</evidence>
<feature type="domain" description="PAS" evidence="12">
    <location>
        <begin position="198"/>
        <end position="268"/>
    </location>
</feature>
<dbReference type="InterPro" id="IPR035965">
    <property type="entry name" value="PAS-like_dom_sf"/>
</dbReference>
<proteinExistence type="predicted"/>
<dbReference type="Proteomes" id="UP000192761">
    <property type="component" value="Unassembled WGS sequence"/>
</dbReference>
<dbReference type="GO" id="GO:0016301">
    <property type="term" value="F:kinase activity"/>
    <property type="evidence" value="ECO:0007669"/>
    <property type="project" value="UniProtKB-KW"/>
</dbReference>
<dbReference type="InterPro" id="IPR001633">
    <property type="entry name" value="EAL_dom"/>
</dbReference>
<dbReference type="SMART" id="SM00267">
    <property type="entry name" value="GGDEF"/>
    <property type="match status" value="1"/>
</dbReference>
<feature type="domain" description="EAL" evidence="14">
    <location>
        <begin position="1120"/>
        <end position="1374"/>
    </location>
</feature>
<dbReference type="SMART" id="SM00052">
    <property type="entry name" value="EAL"/>
    <property type="match status" value="1"/>
</dbReference>
<feature type="domain" description="PAS" evidence="12">
    <location>
        <begin position="575"/>
        <end position="645"/>
    </location>
</feature>
<evidence type="ECO:0000256" key="6">
    <source>
        <dbReference type="ARBA" id="ARBA00022777"/>
    </source>
</evidence>
<dbReference type="InterPro" id="IPR038318">
    <property type="entry name" value="KdpD_sf"/>
</dbReference>
<dbReference type="STRING" id="1121001.SAMN02745857_04215"/>
<feature type="transmembrane region" description="Helical" evidence="11">
    <location>
        <begin position="50"/>
        <end position="77"/>
    </location>
</feature>
<dbReference type="SMART" id="SM00086">
    <property type="entry name" value="PAC"/>
    <property type="match status" value="6"/>
</dbReference>
<organism evidence="16 17">
    <name type="scientific">Andreprevotia lacus DSM 23236</name>
    <dbReference type="NCBI Taxonomy" id="1121001"/>
    <lineage>
        <taxon>Bacteria</taxon>
        <taxon>Pseudomonadati</taxon>
        <taxon>Pseudomonadota</taxon>
        <taxon>Betaproteobacteria</taxon>
        <taxon>Neisseriales</taxon>
        <taxon>Chitinibacteraceae</taxon>
        <taxon>Andreprevotia</taxon>
    </lineage>
</organism>
<feature type="transmembrane region" description="Helical" evidence="11">
    <location>
        <begin position="89"/>
        <end position="110"/>
    </location>
</feature>
<evidence type="ECO:0000259" key="14">
    <source>
        <dbReference type="PROSITE" id="PS50883"/>
    </source>
</evidence>
<dbReference type="RefSeq" id="WP_084093119.1">
    <property type="nucleotide sequence ID" value="NZ_FWXD01000049.1"/>
</dbReference>
<dbReference type="CDD" id="cd01948">
    <property type="entry name" value="EAL"/>
    <property type="match status" value="1"/>
</dbReference>
<feature type="domain" description="PAC" evidence="13">
    <location>
        <begin position="399"/>
        <end position="451"/>
    </location>
</feature>
<dbReference type="InterPro" id="IPR000700">
    <property type="entry name" value="PAS-assoc_C"/>
</dbReference>
<feature type="domain" description="PAC" evidence="13">
    <location>
        <begin position="771"/>
        <end position="824"/>
    </location>
</feature>
<keyword evidence="8 11" id="KW-1133">Transmembrane helix</keyword>
<dbReference type="CDD" id="cd01949">
    <property type="entry name" value="GGDEF"/>
    <property type="match status" value="1"/>
</dbReference>
<dbReference type="InterPro" id="IPR013767">
    <property type="entry name" value="PAS_fold"/>
</dbReference>
<dbReference type="EMBL" id="FWXD01000049">
    <property type="protein sequence ID" value="SMC29873.1"/>
    <property type="molecule type" value="Genomic_DNA"/>
</dbReference>
<dbReference type="SUPFAM" id="SSF55073">
    <property type="entry name" value="Nucleotide cyclase"/>
    <property type="match status" value="1"/>
</dbReference>
<dbReference type="InterPro" id="IPR025201">
    <property type="entry name" value="KdpD_TM"/>
</dbReference>
<evidence type="ECO:0000256" key="7">
    <source>
        <dbReference type="ARBA" id="ARBA00022840"/>
    </source>
</evidence>
<dbReference type="GO" id="GO:0005524">
    <property type="term" value="F:ATP binding"/>
    <property type="evidence" value="ECO:0007669"/>
    <property type="project" value="UniProtKB-KW"/>
</dbReference>
<evidence type="ECO:0000256" key="3">
    <source>
        <dbReference type="ARBA" id="ARBA00022679"/>
    </source>
</evidence>
<evidence type="ECO:0000256" key="8">
    <source>
        <dbReference type="ARBA" id="ARBA00022989"/>
    </source>
</evidence>
<evidence type="ECO:0000313" key="16">
    <source>
        <dbReference type="EMBL" id="SMC29873.1"/>
    </source>
</evidence>
<dbReference type="SUPFAM" id="SSF55785">
    <property type="entry name" value="PYP-like sensor domain (PAS domain)"/>
    <property type="match status" value="6"/>
</dbReference>
<dbReference type="Pfam" id="PF13426">
    <property type="entry name" value="PAS_9"/>
    <property type="match status" value="1"/>
</dbReference>
<dbReference type="InterPro" id="IPR001610">
    <property type="entry name" value="PAC"/>
</dbReference>
<dbReference type="InterPro" id="IPR043128">
    <property type="entry name" value="Rev_trsase/Diguanyl_cyclase"/>
</dbReference>
<feature type="domain" description="PAC" evidence="13">
    <location>
        <begin position="528"/>
        <end position="581"/>
    </location>
</feature>
<keyword evidence="2" id="KW-0597">Phosphoprotein</keyword>
<dbReference type="Pfam" id="PF00989">
    <property type="entry name" value="PAS"/>
    <property type="match status" value="1"/>
</dbReference>
<dbReference type="OrthoDB" id="9813903at2"/>
<feature type="domain" description="PAC" evidence="13">
    <location>
        <begin position="271"/>
        <end position="323"/>
    </location>
</feature>
<feature type="transmembrane region" description="Helical" evidence="11">
    <location>
        <begin position="122"/>
        <end position="150"/>
    </location>
</feature>
<reference evidence="16 17" key="1">
    <citation type="submission" date="2017-04" db="EMBL/GenBank/DDBJ databases">
        <authorList>
            <person name="Afonso C.L."/>
            <person name="Miller P.J."/>
            <person name="Scott M.A."/>
            <person name="Spackman E."/>
            <person name="Goraichik I."/>
            <person name="Dimitrov K.M."/>
            <person name="Suarez D.L."/>
            <person name="Swayne D.E."/>
        </authorList>
    </citation>
    <scope>NUCLEOTIDE SEQUENCE [LARGE SCALE GENOMIC DNA]</scope>
    <source>
        <strain evidence="16 17">DSM 23236</strain>
    </source>
</reference>
<dbReference type="InterPro" id="IPR000160">
    <property type="entry name" value="GGDEF_dom"/>
</dbReference>